<feature type="non-terminal residue" evidence="1">
    <location>
        <position position="51"/>
    </location>
</feature>
<sequence length="51" mass="5992">TEIFSQTNITGNPLHVLTIKHYQDDARYGRVAEINFDNTEEIQEINYCYVN</sequence>
<organism evidence="1 2">
    <name type="scientific">Racocetra persica</name>
    <dbReference type="NCBI Taxonomy" id="160502"/>
    <lineage>
        <taxon>Eukaryota</taxon>
        <taxon>Fungi</taxon>
        <taxon>Fungi incertae sedis</taxon>
        <taxon>Mucoromycota</taxon>
        <taxon>Glomeromycotina</taxon>
        <taxon>Glomeromycetes</taxon>
        <taxon>Diversisporales</taxon>
        <taxon>Gigasporaceae</taxon>
        <taxon>Racocetra</taxon>
    </lineage>
</organism>
<name>A0ACA9SCK5_9GLOM</name>
<reference evidence="1" key="1">
    <citation type="submission" date="2021-06" db="EMBL/GenBank/DDBJ databases">
        <authorList>
            <person name="Kallberg Y."/>
            <person name="Tangrot J."/>
            <person name="Rosling A."/>
        </authorList>
    </citation>
    <scope>NUCLEOTIDE SEQUENCE</scope>
    <source>
        <strain evidence="1">MA461A</strain>
    </source>
</reference>
<accession>A0ACA9SCK5</accession>
<comment type="caution">
    <text evidence="1">The sequence shown here is derived from an EMBL/GenBank/DDBJ whole genome shotgun (WGS) entry which is preliminary data.</text>
</comment>
<evidence type="ECO:0000313" key="1">
    <source>
        <dbReference type="EMBL" id="CAG8833785.1"/>
    </source>
</evidence>
<proteinExistence type="predicted"/>
<dbReference type="EMBL" id="CAJVQC010107405">
    <property type="protein sequence ID" value="CAG8833785.1"/>
    <property type="molecule type" value="Genomic_DNA"/>
</dbReference>
<protein>
    <submittedName>
        <fullName evidence="1">23567_t:CDS:1</fullName>
    </submittedName>
</protein>
<dbReference type="Proteomes" id="UP000789920">
    <property type="component" value="Unassembled WGS sequence"/>
</dbReference>
<keyword evidence="2" id="KW-1185">Reference proteome</keyword>
<gene>
    <name evidence="1" type="ORF">RPERSI_LOCUS28956</name>
</gene>
<evidence type="ECO:0000313" key="2">
    <source>
        <dbReference type="Proteomes" id="UP000789920"/>
    </source>
</evidence>
<feature type="non-terminal residue" evidence="1">
    <location>
        <position position="1"/>
    </location>
</feature>